<evidence type="ECO:0000313" key="4">
    <source>
        <dbReference type="Proteomes" id="UP000569329"/>
    </source>
</evidence>
<dbReference type="AlphaFoldDB" id="A0A839DX29"/>
<dbReference type="InterPro" id="IPR013341">
    <property type="entry name" value="Mandelate_racemase_N_dom"/>
</dbReference>
<dbReference type="RefSeq" id="WP_182543114.1">
    <property type="nucleotide sequence ID" value="NZ_JACGWZ010000001.1"/>
</dbReference>
<dbReference type="InterPro" id="IPR036849">
    <property type="entry name" value="Enolase-like_C_sf"/>
</dbReference>
<keyword evidence="1" id="KW-0456">Lyase</keyword>
<dbReference type="SMART" id="SM00922">
    <property type="entry name" value="MR_MLE"/>
    <property type="match status" value="1"/>
</dbReference>
<dbReference type="SUPFAM" id="SSF54826">
    <property type="entry name" value="Enolase N-terminal domain-like"/>
    <property type="match status" value="1"/>
</dbReference>
<evidence type="ECO:0000256" key="1">
    <source>
        <dbReference type="ARBA" id="ARBA00023239"/>
    </source>
</evidence>
<dbReference type="CDD" id="cd03316">
    <property type="entry name" value="MR_like"/>
    <property type="match status" value="1"/>
</dbReference>
<feature type="domain" description="Mandelate racemase/muconate lactonizing enzyme C-terminal" evidence="2">
    <location>
        <begin position="149"/>
        <end position="244"/>
    </location>
</feature>
<sequence length="378" mass="40148">MSGQLIERIVARVLESPLDDHVPMSFSQLSVRRTFLVEVHAGGEVGIGESWINYPNWAATERLATLLEGVAPIALGRDALDPGTLLDTLVAALGGVGRQWGAHGPIWQAISSIDIALWDLRGRLSGTSTAQTLGPVRDSIPAYASGVGPTKVHELTERALELGLTAVKTKIGFGRETDRATIAAVREAAPNIRIFADANQAWTLDEAIDNATWLQEEGVEWLEEPVSGDDPQDLAALHKVTGMPLAGGENVYGLENLVRLVTTGGLVQAQPDVAKSGGLTVLRRLAEQLGGTGCVLSPHWYSGAIGLRASITLATTVAHAGWIELDVRANPLRDDLVTGGFPLHEGNVLAPTAAGLVGDLDADAVNRFQVHSDERRFS</sequence>
<evidence type="ECO:0000259" key="2">
    <source>
        <dbReference type="SMART" id="SM00922"/>
    </source>
</evidence>
<dbReference type="PROSITE" id="PS00909">
    <property type="entry name" value="MR_MLE_2"/>
    <property type="match status" value="1"/>
</dbReference>
<dbReference type="InterPro" id="IPR034593">
    <property type="entry name" value="DgoD-like"/>
</dbReference>
<dbReference type="Pfam" id="PF02746">
    <property type="entry name" value="MR_MLE_N"/>
    <property type="match status" value="1"/>
</dbReference>
<dbReference type="Gene3D" id="3.20.20.120">
    <property type="entry name" value="Enolase-like C-terminal domain"/>
    <property type="match status" value="1"/>
</dbReference>
<dbReference type="GO" id="GO:0009063">
    <property type="term" value="P:amino acid catabolic process"/>
    <property type="evidence" value="ECO:0007669"/>
    <property type="project" value="InterPro"/>
</dbReference>
<dbReference type="Pfam" id="PF13378">
    <property type="entry name" value="MR_MLE_C"/>
    <property type="match status" value="1"/>
</dbReference>
<dbReference type="InterPro" id="IPR029017">
    <property type="entry name" value="Enolase-like_N"/>
</dbReference>
<dbReference type="PANTHER" id="PTHR48080:SF2">
    <property type="entry name" value="D-GALACTONATE DEHYDRATASE"/>
    <property type="match status" value="1"/>
</dbReference>
<dbReference type="GO" id="GO:0016829">
    <property type="term" value="F:lyase activity"/>
    <property type="evidence" value="ECO:0007669"/>
    <property type="project" value="UniProtKB-KW"/>
</dbReference>
<dbReference type="InterPro" id="IPR018110">
    <property type="entry name" value="Mandel_Rmase/mucon_lact_enz_CS"/>
</dbReference>
<name>A0A839DX29_9PSEU</name>
<dbReference type="SFLD" id="SFLDS00001">
    <property type="entry name" value="Enolase"/>
    <property type="match status" value="1"/>
</dbReference>
<dbReference type="EMBL" id="JACGWZ010000001">
    <property type="protein sequence ID" value="MBA8823905.1"/>
    <property type="molecule type" value="Genomic_DNA"/>
</dbReference>
<proteinExistence type="predicted"/>
<dbReference type="InterPro" id="IPR013342">
    <property type="entry name" value="Mandelate_racemase_C"/>
</dbReference>
<reference evidence="3 4" key="1">
    <citation type="submission" date="2020-07" db="EMBL/GenBank/DDBJ databases">
        <title>Sequencing the genomes of 1000 actinobacteria strains.</title>
        <authorList>
            <person name="Klenk H.-P."/>
        </authorList>
    </citation>
    <scope>NUCLEOTIDE SEQUENCE [LARGE SCALE GENOMIC DNA]</scope>
    <source>
        <strain evidence="3 4">DSM 45975</strain>
    </source>
</reference>
<gene>
    <name evidence="3" type="ORF">FHX42_001234</name>
</gene>
<dbReference type="SFLD" id="SFLDG00179">
    <property type="entry name" value="mandelate_racemase"/>
    <property type="match status" value="1"/>
</dbReference>
<comment type="caution">
    <text evidence="3">The sequence shown here is derived from an EMBL/GenBank/DDBJ whole genome shotgun (WGS) entry which is preliminary data.</text>
</comment>
<dbReference type="Proteomes" id="UP000569329">
    <property type="component" value="Unassembled WGS sequence"/>
</dbReference>
<dbReference type="SUPFAM" id="SSF51604">
    <property type="entry name" value="Enolase C-terminal domain-like"/>
    <property type="match status" value="1"/>
</dbReference>
<keyword evidence="4" id="KW-1185">Reference proteome</keyword>
<dbReference type="PANTHER" id="PTHR48080">
    <property type="entry name" value="D-GALACTONATE DEHYDRATASE-RELATED"/>
    <property type="match status" value="1"/>
</dbReference>
<organism evidence="3 4">
    <name type="scientific">Halosaccharopolyspora lacisalsi</name>
    <dbReference type="NCBI Taxonomy" id="1000566"/>
    <lineage>
        <taxon>Bacteria</taxon>
        <taxon>Bacillati</taxon>
        <taxon>Actinomycetota</taxon>
        <taxon>Actinomycetes</taxon>
        <taxon>Pseudonocardiales</taxon>
        <taxon>Pseudonocardiaceae</taxon>
        <taxon>Halosaccharopolyspora</taxon>
    </lineage>
</organism>
<accession>A0A839DX29</accession>
<protein>
    <submittedName>
        <fullName evidence="3">L-alanine-DL-glutamate epimerase-like enolase superfamily enzyme</fullName>
    </submittedName>
</protein>
<evidence type="ECO:0000313" key="3">
    <source>
        <dbReference type="EMBL" id="MBA8823905.1"/>
    </source>
</evidence>
<dbReference type="InterPro" id="IPR029065">
    <property type="entry name" value="Enolase_C-like"/>
</dbReference>
<dbReference type="Gene3D" id="3.30.390.10">
    <property type="entry name" value="Enolase-like, N-terminal domain"/>
    <property type="match status" value="1"/>
</dbReference>